<dbReference type="InterPro" id="IPR025391">
    <property type="entry name" value="DUF4123"/>
</dbReference>
<sequence>MPSLLLPFIPDAPSENYWYVLVDCALLKGFYLSLSQIDNLRYKSLFLGTSEASSAEVGPVLIELKPAIHSSFISTLVTYQTEYETPIWLQTPIAFTPLFNTLRKLLYVEKEDGSQHFFRYYDHQCFAGFWSIASKNPYYIGTLCKTRWAIWQSSQQHYQYNNDYKIGNHP</sequence>
<accession>A0A1C4BK99</accession>
<proteinExistence type="predicted"/>
<dbReference type="Proteomes" id="UP000199698">
    <property type="component" value="Unassembled WGS sequence"/>
</dbReference>
<dbReference type="EMBL" id="FMBA01000022">
    <property type="protein sequence ID" value="SCC07361.1"/>
    <property type="molecule type" value="Genomic_DNA"/>
</dbReference>
<dbReference type="OrthoDB" id="8995541at2"/>
<gene>
    <name evidence="2" type="ORF">GA0061080_10224</name>
</gene>
<dbReference type="Pfam" id="PF13503">
    <property type="entry name" value="DUF4123"/>
    <property type="match status" value="1"/>
</dbReference>
<dbReference type="STRING" id="1798183.GA0061080_10224"/>
<name>A0A1C4BK99_9GAMM</name>
<dbReference type="RefSeq" id="WP_091123221.1">
    <property type="nucleotide sequence ID" value="NZ_FMBA01000022.1"/>
</dbReference>
<evidence type="ECO:0000313" key="2">
    <source>
        <dbReference type="EMBL" id="SCC07361.1"/>
    </source>
</evidence>
<organism evidence="2 3">
    <name type="scientific">Gilliamella intestini</name>
    <dbReference type="NCBI Taxonomy" id="1798183"/>
    <lineage>
        <taxon>Bacteria</taxon>
        <taxon>Pseudomonadati</taxon>
        <taxon>Pseudomonadota</taxon>
        <taxon>Gammaproteobacteria</taxon>
        <taxon>Orbales</taxon>
        <taxon>Orbaceae</taxon>
        <taxon>Gilliamella</taxon>
    </lineage>
</organism>
<reference evidence="3" key="1">
    <citation type="submission" date="2016-08" db="EMBL/GenBank/DDBJ databases">
        <authorList>
            <person name="Varghese N."/>
            <person name="Submissions Spin"/>
        </authorList>
    </citation>
    <scope>NUCLEOTIDE SEQUENCE [LARGE SCALE GENOMIC DNA]</scope>
    <source>
        <strain evidence="3">R-53144</strain>
    </source>
</reference>
<protein>
    <recommendedName>
        <fullName evidence="1">DUF4123 domain-containing protein</fullName>
    </recommendedName>
</protein>
<dbReference type="AlphaFoldDB" id="A0A1C4BK99"/>
<evidence type="ECO:0000313" key="3">
    <source>
        <dbReference type="Proteomes" id="UP000199698"/>
    </source>
</evidence>
<feature type="domain" description="DUF4123" evidence="1">
    <location>
        <begin position="18"/>
        <end position="134"/>
    </location>
</feature>
<evidence type="ECO:0000259" key="1">
    <source>
        <dbReference type="Pfam" id="PF13503"/>
    </source>
</evidence>
<keyword evidence="3" id="KW-1185">Reference proteome</keyword>